<feature type="coiled-coil region" evidence="1">
    <location>
        <begin position="6"/>
        <end position="33"/>
    </location>
</feature>
<dbReference type="AlphaFoldDB" id="A0A1C7MY99"/>
<evidence type="ECO:0000313" key="2">
    <source>
        <dbReference type="EMBL" id="OBZ80104.1"/>
    </source>
</evidence>
<reference evidence="2 3" key="1">
    <citation type="submission" date="2016-03" db="EMBL/GenBank/DDBJ databases">
        <title>Choanephora cucurbitarum.</title>
        <authorList>
            <person name="Min B."/>
            <person name="Park H."/>
            <person name="Park J.-H."/>
            <person name="Shin H.-D."/>
            <person name="Choi I.-G."/>
        </authorList>
    </citation>
    <scope>NUCLEOTIDE SEQUENCE [LARGE SCALE GENOMIC DNA]</scope>
    <source>
        <strain evidence="2 3">KUS-F28377</strain>
    </source>
</reference>
<dbReference type="OrthoDB" id="2261340at2759"/>
<organism evidence="2 3">
    <name type="scientific">Choanephora cucurbitarum</name>
    <dbReference type="NCBI Taxonomy" id="101091"/>
    <lineage>
        <taxon>Eukaryota</taxon>
        <taxon>Fungi</taxon>
        <taxon>Fungi incertae sedis</taxon>
        <taxon>Mucoromycota</taxon>
        <taxon>Mucoromycotina</taxon>
        <taxon>Mucoromycetes</taxon>
        <taxon>Mucorales</taxon>
        <taxon>Mucorineae</taxon>
        <taxon>Choanephoraceae</taxon>
        <taxon>Choanephoroideae</taxon>
        <taxon>Choanephora</taxon>
    </lineage>
</organism>
<dbReference type="Proteomes" id="UP000093000">
    <property type="component" value="Unassembled WGS sequence"/>
</dbReference>
<dbReference type="EMBL" id="LUGH01002581">
    <property type="protein sequence ID" value="OBZ80104.1"/>
    <property type="molecule type" value="Genomic_DNA"/>
</dbReference>
<protein>
    <submittedName>
        <fullName evidence="2">Uncharacterized protein</fullName>
    </submittedName>
</protein>
<proteinExistence type="predicted"/>
<evidence type="ECO:0000256" key="1">
    <source>
        <dbReference type="SAM" id="Coils"/>
    </source>
</evidence>
<sequence length="209" mass="24798">MSRKTLRALEDLADEEQQLYINARRERIKQQNEPFLKTKKKQEASSKKKVNLLKGFKNKNKKGSKKFDYFKCITTNNIYDISDKSLNSHISLSTQAKNEIKQLVQTKFVVEPTVAKKFTTIMERSRSLKTKLDRIEKASANNSTERSQKEVFRFMYVFLTDEFNLNQHLYKRSLFHHANISKYSEEDFKLKFWAHILEEVFGYSNIHLN</sequence>
<name>A0A1C7MY99_9FUNG</name>
<feature type="non-terminal residue" evidence="2">
    <location>
        <position position="209"/>
    </location>
</feature>
<keyword evidence="3" id="KW-1185">Reference proteome</keyword>
<evidence type="ECO:0000313" key="3">
    <source>
        <dbReference type="Proteomes" id="UP000093000"/>
    </source>
</evidence>
<dbReference type="InParanoid" id="A0A1C7MY99"/>
<comment type="caution">
    <text evidence="2">The sequence shown here is derived from an EMBL/GenBank/DDBJ whole genome shotgun (WGS) entry which is preliminary data.</text>
</comment>
<keyword evidence="1" id="KW-0175">Coiled coil</keyword>
<gene>
    <name evidence="2" type="ORF">A0J61_11847</name>
</gene>
<accession>A0A1C7MY99</accession>